<dbReference type="EC" id="2.7.4.7" evidence="6"/>
<evidence type="ECO:0000256" key="3">
    <source>
        <dbReference type="ARBA" id="ARBA00004769"/>
    </source>
</evidence>
<evidence type="ECO:0000256" key="14">
    <source>
        <dbReference type="ARBA" id="ARBA00042102"/>
    </source>
</evidence>
<dbReference type="PANTHER" id="PTHR20858:SF17">
    <property type="entry name" value="HYDROXYMETHYLPYRIMIDINE_PHOSPHOMETHYLPYRIMIDINE KINASE THI20-RELATED"/>
    <property type="match status" value="1"/>
</dbReference>
<accession>A0A6G8AZI0</accession>
<keyword evidence="8 17" id="KW-0808">Transferase</keyword>
<dbReference type="InterPro" id="IPR029056">
    <property type="entry name" value="Ribokinase-like"/>
</dbReference>
<dbReference type="KEGG" id="wco:G7084_02445"/>
<dbReference type="GO" id="GO:0005829">
    <property type="term" value="C:cytosol"/>
    <property type="evidence" value="ECO:0007669"/>
    <property type="project" value="TreeGrafter"/>
</dbReference>
<evidence type="ECO:0000313" key="18">
    <source>
        <dbReference type="Proteomes" id="UP000500741"/>
    </source>
</evidence>
<keyword evidence="9" id="KW-0547">Nucleotide-binding</keyword>
<evidence type="ECO:0000256" key="4">
    <source>
        <dbReference type="ARBA" id="ARBA00009879"/>
    </source>
</evidence>
<comment type="pathway">
    <text evidence="13">Cofactor biosynthesis; thiamine diphosphate biosynthesis; 4-amino-2-methyl-5-diphosphomethylpyrimidine from 5-amino-1-(5-phospho-D-ribosyl)imidazole: step 2/3.</text>
</comment>
<dbReference type="GO" id="GO:0005524">
    <property type="term" value="F:ATP binding"/>
    <property type="evidence" value="ECO:0007669"/>
    <property type="project" value="UniProtKB-KW"/>
</dbReference>
<dbReference type="AlphaFoldDB" id="A0A6G8AZI0"/>
<gene>
    <name evidence="17" type="primary">thiD</name>
    <name evidence="17" type="ORF">G7084_02445</name>
</gene>
<evidence type="ECO:0000256" key="2">
    <source>
        <dbReference type="ARBA" id="ARBA00000565"/>
    </source>
</evidence>
<dbReference type="Proteomes" id="UP000500741">
    <property type="component" value="Chromosome"/>
</dbReference>
<protein>
    <recommendedName>
        <fullName evidence="7">Hydroxymethylpyrimidine/phosphomethylpyrimidine kinase</fullName>
        <ecNumber evidence="5">2.7.1.49</ecNumber>
        <ecNumber evidence="6">2.7.4.7</ecNumber>
    </recommendedName>
    <alternativeName>
        <fullName evidence="14">Hydroxymethylpyrimidine kinase</fullName>
    </alternativeName>
    <alternativeName>
        <fullName evidence="15">Hydroxymethylpyrimidine phosphate kinase</fullName>
    </alternativeName>
</protein>
<reference evidence="17 18" key="1">
    <citation type="submission" date="2020-03" db="EMBL/GenBank/DDBJ databases">
        <title>Weissella sp. nov., isolated from Cybister lewisianus.</title>
        <authorList>
            <person name="Hyun D.-W."/>
            <person name="Bae J.-W."/>
        </authorList>
    </citation>
    <scope>NUCLEOTIDE SEQUENCE [LARGE SCALE GENOMIC DNA]</scope>
    <source>
        <strain evidence="17 18">HDW19</strain>
    </source>
</reference>
<evidence type="ECO:0000256" key="10">
    <source>
        <dbReference type="ARBA" id="ARBA00022777"/>
    </source>
</evidence>
<dbReference type="CDD" id="cd01169">
    <property type="entry name" value="HMPP_kinase"/>
    <property type="match status" value="1"/>
</dbReference>
<evidence type="ECO:0000256" key="7">
    <source>
        <dbReference type="ARBA" id="ARBA00019161"/>
    </source>
</evidence>
<evidence type="ECO:0000313" key="17">
    <source>
        <dbReference type="EMBL" id="QIL50283.1"/>
    </source>
</evidence>
<evidence type="ECO:0000259" key="16">
    <source>
        <dbReference type="Pfam" id="PF08543"/>
    </source>
</evidence>
<evidence type="ECO:0000256" key="9">
    <source>
        <dbReference type="ARBA" id="ARBA00022741"/>
    </source>
</evidence>
<proteinExistence type="inferred from homology"/>
<evidence type="ECO:0000256" key="12">
    <source>
        <dbReference type="ARBA" id="ARBA00022977"/>
    </source>
</evidence>
<comment type="catalytic activity">
    <reaction evidence="1">
        <text>4-amino-5-hydroxymethyl-2-methylpyrimidine + ATP = 4-amino-2-methyl-5-(phosphooxymethyl)pyrimidine + ADP + H(+)</text>
        <dbReference type="Rhea" id="RHEA:23096"/>
        <dbReference type="ChEBI" id="CHEBI:15378"/>
        <dbReference type="ChEBI" id="CHEBI:16892"/>
        <dbReference type="ChEBI" id="CHEBI:30616"/>
        <dbReference type="ChEBI" id="CHEBI:58354"/>
        <dbReference type="ChEBI" id="CHEBI:456216"/>
        <dbReference type="EC" id="2.7.1.49"/>
    </reaction>
</comment>
<comment type="similarity">
    <text evidence="4">Belongs to the ThiD family.</text>
</comment>
<organism evidence="17 18">
    <name type="scientific">Weissella coleopterorum</name>
    <dbReference type="NCBI Taxonomy" id="2714949"/>
    <lineage>
        <taxon>Bacteria</taxon>
        <taxon>Bacillati</taxon>
        <taxon>Bacillota</taxon>
        <taxon>Bacilli</taxon>
        <taxon>Lactobacillales</taxon>
        <taxon>Lactobacillaceae</taxon>
        <taxon>Weissella</taxon>
    </lineage>
</organism>
<evidence type="ECO:0000256" key="6">
    <source>
        <dbReference type="ARBA" id="ARBA00012963"/>
    </source>
</evidence>
<name>A0A6G8AZI0_9LACO</name>
<sequence>MIEIPQVVTIAGIDSSGGAGINADLKTFHNQRVYAATVVTGITAQNTQGVQAIEPTQADIILAQFKSIFTDLDITAAKTGALFDQIRVQAVIDGLHQFPVKHLVVDPVMVAKGGVPLLETAAIELVKYELIPLAEVITPNLAEAEVLLEREIKSDQEMERAAKDLQNLGAQNVLVKGGHQAGTLVRDLMLFADGTMTWYEAPRIATNRTHGTGDTLAAFIVAGLARDEDLAVIMPRAKMFMNQAIQETIRVGHGHGPLNHWVTGEK</sequence>
<evidence type="ECO:0000256" key="13">
    <source>
        <dbReference type="ARBA" id="ARBA00037917"/>
    </source>
</evidence>
<dbReference type="PANTHER" id="PTHR20858">
    <property type="entry name" value="PHOSPHOMETHYLPYRIMIDINE KINASE"/>
    <property type="match status" value="1"/>
</dbReference>
<keyword evidence="18" id="KW-1185">Reference proteome</keyword>
<dbReference type="GO" id="GO:0008972">
    <property type="term" value="F:phosphomethylpyrimidine kinase activity"/>
    <property type="evidence" value="ECO:0007669"/>
    <property type="project" value="UniProtKB-EC"/>
</dbReference>
<keyword evidence="10 17" id="KW-0418">Kinase</keyword>
<dbReference type="SUPFAM" id="SSF53613">
    <property type="entry name" value="Ribokinase-like"/>
    <property type="match status" value="1"/>
</dbReference>
<evidence type="ECO:0000256" key="15">
    <source>
        <dbReference type="ARBA" id="ARBA00043176"/>
    </source>
</evidence>
<evidence type="ECO:0000256" key="8">
    <source>
        <dbReference type="ARBA" id="ARBA00022679"/>
    </source>
</evidence>
<dbReference type="Gene3D" id="3.40.1190.20">
    <property type="match status" value="1"/>
</dbReference>
<dbReference type="EC" id="2.7.1.49" evidence="5"/>
<dbReference type="GO" id="GO:0008902">
    <property type="term" value="F:hydroxymethylpyrimidine kinase activity"/>
    <property type="evidence" value="ECO:0007669"/>
    <property type="project" value="UniProtKB-EC"/>
</dbReference>
<dbReference type="NCBIfam" id="TIGR00097">
    <property type="entry name" value="HMP-P_kinase"/>
    <property type="match status" value="1"/>
</dbReference>
<evidence type="ECO:0000256" key="11">
    <source>
        <dbReference type="ARBA" id="ARBA00022840"/>
    </source>
</evidence>
<dbReference type="InterPro" id="IPR013749">
    <property type="entry name" value="PM/HMP-P_kinase-1"/>
</dbReference>
<dbReference type="Pfam" id="PF08543">
    <property type="entry name" value="Phos_pyr_kin"/>
    <property type="match status" value="1"/>
</dbReference>
<keyword evidence="12" id="KW-0784">Thiamine biosynthesis</keyword>
<comment type="catalytic activity">
    <reaction evidence="2">
        <text>4-amino-2-methyl-5-(phosphooxymethyl)pyrimidine + ATP = 4-amino-2-methyl-5-(diphosphooxymethyl)pyrimidine + ADP</text>
        <dbReference type="Rhea" id="RHEA:19893"/>
        <dbReference type="ChEBI" id="CHEBI:30616"/>
        <dbReference type="ChEBI" id="CHEBI:57841"/>
        <dbReference type="ChEBI" id="CHEBI:58354"/>
        <dbReference type="ChEBI" id="CHEBI:456216"/>
        <dbReference type="EC" id="2.7.4.7"/>
    </reaction>
</comment>
<dbReference type="RefSeq" id="WP_166009737.1">
    <property type="nucleotide sequence ID" value="NZ_CP049888.1"/>
</dbReference>
<dbReference type="GO" id="GO:0009228">
    <property type="term" value="P:thiamine biosynthetic process"/>
    <property type="evidence" value="ECO:0007669"/>
    <property type="project" value="UniProtKB-KW"/>
</dbReference>
<dbReference type="InterPro" id="IPR004399">
    <property type="entry name" value="HMP/HMP-P_kinase_dom"/>
</dbReference>
<dbReference type="EMBL" id="CP049888">
    <property type="protein sequence ID" value="QIL50283.1"/>
    <property type="molecule type" value="Genomic_DNA"/>
</dbReference>
<comment type="pathway">
    <text evidence="3">Cofactor biosynthesis; thiamine diphosphate biosynthesis; 4-amino-2-methyl-5-diphosphomethylpyrimidine from 5-amino-1-(5-phospho-D-ribosyl)imidazole: step 3/3.</text>
</comment>
<feature type="domain" description="Pyridoxamine kinase/Phosphomethylpyrimidine kinase" evidence="16">
    <location>
        <begin position="14"/>
        <end position="259"/>
    </location>
</feature>
<evidence type="ECO:0000256" key="1">
    <source>
        <dbReference type="ARBA" id="ARBA00000151"/>
    </source>
</evidence>
<keyword evidence="11" id="KW-0067">ATP-binding</keyword>
<dbReference type="FunFam" id="3.40.1190.20:FF:000003">
    <property type="entry name" value="Phosphomethylpyrimidine kinase ThiD"/>
    <property type="match status" value="1"/>
</dbReference>
<evidence type="ECO:0000256" key="5">
    <source>
        <dbReference type="ARBA" id="ARBA00012135"/>
    </source>
</evidence>